<dbReference type="InterPro" id="IPR029063">
    <property type="entry name" value="SAM-dependent_MTases_sf"/>
</dbReference>
<accession>A0A482ISF2</accession>
<dbReference type="OrthoDB" id="8842400at2"/>
<evidence type="ECO:0000313" key="1">
    <source>
        <dbReference type="EMBL" id="QBP10004.1"/>
    </source>
</evidence>
<dbReference type="AlphaFoldDB" id="A0A482ISF2"/>
<sequence length="241" mass="26585">MGIDIYVLDFLLRSRRRPLGNTLWLGRQGFHIHPDQAPVAQRILDRHAPGTPLNLLTGTTGYGEALFSWLGATSITAMDNSAYEGSTLLHDLNCPVPDRLRGVFDCIFDGGTIEHVFNVPMALSNVHAMLRPGGVFLSVNAANNQLGHGFYQFSPELMWRVFSRDAGYEIESMCLMDLIGYPTPMDLVDPVMLGRRDEIGPTAGPTYLMVAARKIRHVALLPVQQSDYTRAWVASGQATAN</sequence>
<protein>
    <submittedName>
        <fullName evidence="1">Class I SAM-dependent methyltransferase</fullName>
    </submittedName>
</protein>
<dbReference type="SUPFAM" id="SSF53335">
    <property type="entry name" value="S-adenosyl-L-methionine-dependent methyltransferases"/>
    <property type="match status" value="1"/>
</dbReference>
<dbReference type="Gene3D" id="3.40.50.150">
    <property type="entry name" value="Vaccinia Virus protein VP39"/>
    <property type="match status" value="1"/>
</dbReference>
<dbReference type="Proteomes" id="UP000253772">
    <property type="component" value="Chromosome c1"/>
</dbReference>
<dbReference type="RefSeq" id="WP_017514312.1">
    <property type="nucleotide sequence ID" value="NZ_CP037900.1"/>
</dbReference>
<keyword evidence="1" id="KW-0808">Transferase</keyword>
<gene>
    <name evidence="1" type="ORF">DDF84_009630</name>
</gene>
<name>A0A482ISF2_9BURK</name>
<proteinExistence type="predicted"/>
<dbReference type="GO" id="GO:0032259">
    <property type="term" value="P:methylation"/>
    <property type="evidence" value="ECO:0007669"/>
    <property type="project" value="UniProtKB-KW"/>
</dbReference>
<keyword evidence="1" id="KW-0489">Methyltransferase</keyword>
<reference evidence="1 2" key="1">
    <citation type="submission" date="2019-03" db="EMBL/GenBank/DDBJ databases">
        <title>Comparative insights into the high quality Complete genome sequence of highly metal resistant Cupriavidus metallidurans strain BS1 isolated from a gold-copper mine.</title>
        <authorList>
            <person name="Mazhar H.S."/>
            <person name="Rensing C."/>
        </authorList>
    </citation>
    <scope>NUCLEOTIDE SEQUENCE [LARGE SCALE GENOMIC DNA]</scope>
    <source>
        <strain evidence="1 2">BS1</strain>
    </source>
</reference>
<evidence type="ECO:0000313" key="2">
    <source>
        <dbReference type="Proteomes" id="UP000253772"/>
    </source>
</evidence>
<dbReference type="EMBL" id="CP037900">
    <property type="protein sequence ID" value="QBP10004.1"/>
    <property type="molecule type" value="Genomic_DNA"/>
</dbReference>
<organism evidence="1 2">
    <name type="scientific">Cupriavidus metallidurans</name>
    <dbReference type="NCBI Taxonomy" id="119219"/>
    <lineage>
        <taxon>Bacteria</taxon>
        <taxon>Pseudomonadati</taxon>
        <taxon>Pseudomonadota</taxon>
        <taxon>Betaproteobacteria</taxon>
        <taxon>Burkholderiales</taxon>
        <taxon>Burkholderiaceae</taxon>
        <taxon>Cupriavidus</taxon>
    </lineage>
</organism>
<dbReference type="GO" id="GO:0008168">
    <property type="term" value="F:methyltransferase activity"/>
    <property type="evidence" value="ECO:0007669"/>
    <property type="project" value="UniProtKB-KW"/>
</dbReference>